<dbReference type="Pfam" id="PF00293">
    <property type="entry name" value="NUDIX"/>
    <property type="match status" value="1"/>
</dbReference>
<organism evidence="6 7">
    <name type="scientific">Melghiribacillus thermohalophilus</name>
    <dbReference type="NCBI Taxonomy" id="1324956"/>
    <lineage>
        <taxon>Bacteria</taxon>
        <taxon>Bacillati</taxon>
        <taxon>Bacillota</taxon>
        <taxon>Bacilli</taxon>
        <taxon>Bacillales</taxon>
        <taxon>Bacillaceae</taxon>
        <taxon>Melghiribacillus</taxon>
    </lineage>
</organism>
<evidence type="ECO:0000256" key="2">
    <source>
        <dbReference type="ARBA" id="ARBA00022801"/>
    </source>
</evidence>
<dbReference type="InterPro" id="IPR015797">
    <property type="entry name" value="NUDIX_hydrolase-like_dom_sf"/>
</dbReference>
<dbReference type="PANTHER" id="PTHR43736">
    <property type="entry name" value="ADP-RIBOSE PYROPHOSPHATASE"/>
    <property type="match status" value="1"/>
</dbReference>
<sequence>MVLQGKPDEEKTWSIPSGGMKVGESPEKCCEREVFEETGYRVNILKKLCVKRTYTEHIQVIVHYFWAEVIGGKSVIQDPDELIHQGTGRRKMKRKR</sequence>
<gene>
    <name evidence="6" type="ORF">EDD68_12253</name>
</gene>
<protein>
    <submittedName>
        <fullName evidence="6">NUDIX domain-containing protein</fullName>
    </submittedName>
</protein>
<dbReference type="PROSITE" id="PS00893">
    <property type="entry name" value="NUDIX_BOX"/>
    <property type="match status" value="1"/>
</dbReference>
<feature type="compositionally biased region" description="Basic and acidic residues" evidence="4">
    <location>
        <begin position="1"/>
        <end position="12"/>
    </location>
</feature>
<dbReference type="InterPro" id="IPR000086">
    <property type="entry name" value="NUDIX_hydrolase_dom"/>
</dbReference>
<proteinExistence type="inferred from homology"/>
<keyword evidence="7" id="KW-1185">Reference proteome</keyword>
<comment type="similarity">
    <text evidence="1 3">Belongs to the Nudix hydrolase family.</text>
</comment>
<dbReference type="AlphaFoldDB" id="A0A4R3MRX0"/>
<dbReference type="Gene3D" id="3.90.79.10">
    <property type="entry name" value="Nucleoside Triphosphate Pyrophosphohydrolase"/>
    <property type="match status" value="1"/>
</dbReference>
<evidence type="ECO:0000256" key="3">
    <source>
        <dbReference type="RuleBase" id="RU003476"/>
    </source>
</evidence>
<dbReference type="InterPro" id="IPR020476">
    <property type="entry name" value="Nudix_hydrolase"/>
</dbReference>
<comment type="caution">
    <text evidence="6">The sequence shown here is derived from an EMBL/GenBank/DDBJ whole genome shotgun (WGS) entry which is preliminary data.</text>
</comment>
<dbReference type="EMBL" id="SMAN01000022">
    <property type="protein sequence ID" value="TCT18290.1"/>
    <property type="molecule type" value="Genomic_DNA"/>
</dbReference>
<dbReference type="PANTHER" id="PTHR43736:SF1">
    <property type="entry name" value="DIHYDRONEOPTERIN TRIPHOSPHATE DIPHOSPHATASE"/>
    <property type="match status" value="1"/>
</dbReference>
<accession>A0A4R3MRX0</accession>
<evidence type="ECO:0000313" key="7">
    <source>
        <dbReference type="Proteomes" id="UP000294650"/>
    </source>
</evidence>
<dbReference type="SUPFAM" id="SSF55811">
    <property type="entry name" value="Nudix"/>
    <property type="match status" value="1"/>
</dbReference>
<reference evidence="6 7" key="1">
    <citation type="submission" date="2019-03" db="EMBL/GenBank/DDBJ databases">
        <title>Genomic Encyclopedia of Type Strains, Phase IV (KMG-IV): sequencing the most valuable type-strain genomes for metagenomic binning, comparative biology and taxonomic classification.</title>
        <authorList>
            <person name="Goeker M."/>
        </authorList>
    </citation>
    <scope>NUCLEOTIDE SEQUENCE [LARGE SCALE GENOMIC DNA]</scope>
    <source>
        <strain evidence="6 7">DSM 25894</strain>
    </source>
</reference>
<evidence type="ECO:0000256" key="1">
    <source>
        <dbReference type="ARBA" id="ARBA00005582"/>
    </source>
</evidence>
<feature type="region of interest" description="Disordered" evidence="4">
    <location>
        <begin position="1"/>
        <end position="24"/>
    </location>
</feature>
<dbReference type="PRINTS" id="PR00502">
    <property type="entry name" value="NUDIXFAMILY"/>
</dbReference>
<dbReference type="CDD" id="cd02883">
    <property type="entry name" value="NUDIX_Hydrolase"/>
    <property type="match status" value="1"/>
</dbReference>
<keyword evidence="2 3" id="KW-0378">Hydrolase</keyword>
<name>A0A4R3MRX0_9BACI</name>
<feature type="domain" description="Nudix hydrolase" evidence="5">
    <location>
        <begin position="1"/>
        <end position="96"/>
    </location>
</feature>
<dbReference type="PROSITE" id="PS51462">
    <property type="entry name" value="NUDIX"/>
    <property type="match status" value="1"/>
</dbReference>
<evidence type="ECO:0000259" key="5">
    <source>
        <dbReference type="PROSITE" id="PS51462"/>
    </source>
</evidence>
<evidence type="ECO:0000256" key="4">
    <source>
        <dbReference type="SAM" id="MobiDB-lite"/>
    </source>
</evidence>
<evidence type="ECO:0000313" key="6">
    <source>
        <dbReference type="EMBL" id="TCT18290.1"/>
    </source>
</evidence>
<dbReference type="GO" id="GO:0016787">
    <property type="term" value="F:hydrolase activity"/>
    <property type="evidence" value="ECO:0007669"/>
    <property type="project" value="UniProtKB-KW"/>
</dbReference>
<dbReference type="InterPro" id="IPR020084">
    <property type="entry name" value="NUDIX_hydrolase_CS"/>
</dbReference>
<dbReference type="Proteomes" id="UP000294650">
    <property type="component" value="Unassembled WGS sequence"/>
</dbReference>